<evidence type="ECO:0000256" key="2">
    <source>
        <dbReference type="ARBA" id="ARBA00023015"/>
    </source>
</evidence>
<dbReference type="SUPFAM" id="SSF46785">
    <property type="entry name" value="Winged helix' DNA-binding domain"/>
    <property type="match status" value="1"/>
</dbReference>
<dbReference type="CDD" id="cd05466">
    <property type="entry name" value="PBP2_LTTR_substrate"/>
    <property type="match status" value="1"/>
</dbReference>
<dbReference type="InterPro" id="IPR036388">
    <property type="entry name" value="WH-like_DNA-bd_sf"/>
</dbReference>
<evidence type="ECO:0000259" key="5">
    <source>
        <dbReference type="PROSITE" id="PS50931"/>
    </source>
</evidence>
<dbReference type="Proteomes" id="UP000704341">
    <property type="component" value="Unassembled WGS sequence"/>
</dbReference>
<reference evidence="6 7" key="1">
    <citation type="submission" date="2018-07" db="EMBL/GenBank/DDBJ databases">
        <title>Phylogenomic Insights into understanding Host Adaptation of Lactobacillus reuteri by a novel species, Lactobacillus spp. M31.</title>
        <authorList>
            <person name="Sharma S."/>
            <person name="Patil P."/>
            <person name="Korpole S."/>
            <person name="Patil P.B."/>
        </authorList>
    </citation>
    <scope>NUCLEOTIDE SEQUENCE [LARGE SCALE GENOMIC DNA]</scope>
    <source>
        <strain evidence="6 7">M31</strain>
    </source>
</reference>
<dbReference type="Gene3D" id="1.10.10.10">
    <property type="entry name" value="Winged helix-like DNA-binding domain superfamily/Winged helix DNA-binding domain"/>
    <property type="match status" value="1"/>
</dbReference>
<dbReference type="InterPro" id="IPR050950">
    <property type="entry name" value="HTH-type_LysR_regulators"/>
</dbReference>
<dbReference type="PROSITE" id="PS50931">
    <property type="entry name" value="HTH_LYSR"/>
    <property type="match status" value="1"/>
</dbReference>
<dbReference type="Gene3D" id="3.40.190.290">
    <property type="match status" value="1"/>
</dbReference>
<dbReference type="PRINTS" id="PR00039">
    <property type="entry name" value="HTHLYSR"/>
</dbReference>
<dbReference type="PANTHER" id="PTHR30419:SF8">
    <property type="entry name" value="NITROGEN ASSIMILATION TRANSCRIPTIONAL ACTIVATOR-RELATED"/>
    <property type="match status" value="1"/>
</dbReference>
<proteinExistence type="inferred from homology"/>
<keyword evidence="7" id="KW-1185">Reference proteome</keyword>
<sequence length="294" mass="33814">METRVLSYFLMVAKTNNITKAAEQLHITQPTLSRQIMDLEKELNIKLFNRENRRLQLTKAGILFQQRATTMLQLLRQTENDLHQQTAELTGEISLGSAVSNASPYMAKLIYKFQQKYPHVSFNLFDGDGDILRRQLDEGINDLVCMLEPVEAAKYNFLELPVREEWGLLMNKDASLANHQHITKEDLYKLPLILPYRSIVRDEVSDILKLDQTRLNVRATTSLPGNSIALLRNSNYYALTIKGVYDNFHDPRLTFVSLTPNKSTGDVLAWRKNTILSPAIERFLQFVNEEVQES</sequence>
<feature type="domain" description="HTH lysR-type" evidence="5">
    <location>
        <begin position="1"/>
        <end position="58"/>
    </location>
</feature>
<protein>
    <submittedName>
        <fullName evidence="6">LysR family transcriptional regulator</fullName>
    </submittedName>
</protein>
<comment type="caution">
    <text evidence="6">The sequence shown here is derived from an EMBL/GenBank/DDBJ whole genome shotgun (WGS) entry which is preliminary data.</text>
</comment>
<dbReference type="InterPro" id="IPR000847">
    <property type="entry name" value="LysR_HTH_N"/>
</dbReference>
<accession>A0ABR8P636</accession>
<organism evidence="6 7">
    <name type="scientific">Limosilactobacillus walteri</name>
    <dbReference type="NCBI Taxonomy" id="2268022"/>
    <lineage>
        <taxon>Bacteria</taxon>
        <taxon>Bacillati</taxon>
        <taxon>Bacillota</taxon>
        <taxon>Bacilli</taxon>
        <taxon>Lactobacillales</taxon>
        <taxon>Lactobacillaceae</taxon>
        <taxon>Limosilactobacillus</taxon>
    </lineage>
</organism>
<dbReference type="InterPro" id="IPR036390">
    <property type="entry name" value="WH_DNA-bd_sf"/>
</dbReference>
<evidence type="ECO:0000313" key="6">
    <source>
        <dbReference type="EMBL" id="MBD5806195.1"/>
    </source>
</evidence>
<keyword evidence="3" id="KW-0238">DNA-binding</keyword>
<dbReference type="RefSeq" id="WP_153931487.1">
    <property type="nucleotide sequence ID" value="NZ_QORN01000011.1"/>
</dbReference>
<dbReference type="Pfam" id="PF00126">
    <property type="entry name" value="HTH_1"/>
    <property type="match status" value="1"/>
</dbReference>
<evidence type="ECO:0000256" key="4">
    <source>
        <dbReference type="ARBA" id="ARBA00023163"/>
    </source>
</evidence>
<dbReference type="EMBL" id="QORN01000011">
    <property type="protein sequence ID" value="MBD5806195.1"/>
    <property type="molecule type" value="Genomic_DNA"/>
</dbReference>
<dbReference type="PANTHER" id="PTHR30419">
    <property type="entry name" value="HTH-TYPE TRANSCRIPTIONAL REGULATOR YBHD"/>
    <property type="match status" value="1"/>
</dbReference>
<keyword evidence="2" id="KW-0805">Transcription regulation</keyword>
<gene>
    <name evidence="6" type="ORF">DTK66_03545</name>
</gene>
<name>A0ABR8P636_9LACO</name>
<dbReference type="InterPro" id="IPR005119">
    <property type="entry name" value="LysR_subst-bd"/>
</dbReference>
<dbReference type="SUPFAM" id="SSF53850">
    <property type="entry name" value="Periplasmic binding protein-like II"/>
    <property type="match status" value="1"/>
</dbReference>
<evidence type="ECO:0000256" key="1">
    <source>
        <dbReference type="ARBA" id="ARBA00009437"/>
    </source>
</evidence>
<keyword evidence="4" id="KW-0804">Transcription</keyword>
<evidence type="ECO:0000256" key="3">
    <source>
        <dbReference type="ARBA" id="ARBA00023125"/>
    </source>
</evidence>
<evidence type="ECO:0000313" key="7">
    <source>
        <dbReference type="Proteomes" id="UP000704341"/>
    </source>
</evidence>
<comment type="similarity">
    <text evidence="1">Belongs to the LysR transcriptional regulatory family.</text>
</comment>
<dbReference type="Pfam" id="PF03466">
    <property type="entry name" value="LysR_substrate"/>
    <property type="match status" value="1"/>
</dbReference>